<feature type="compositionally biased region" description="Basic residues" evidence="2">
    <location>
        <begin position="226"/>
        <end position="240"/>
    </location>
</feature>
<feature type="region of interest" description="Disordered" evidence="2">
    <location>
        <begin position="216"/>
        <end position="395"/>
    </location>
</feature>
<dbReference type="Proteomes" id="UP000747542">
    <property type="component" value="Unassembled WGS sequence"/>
</dbReference>
<dbReference type="GO" id="GO:0005634">
    <property type="term" value="C:nucleus"/>
    <property type="evidence" value="ECO:0007669"/>
    <property type="project" value="TreeGrafter"/>
</dbReference>
<dbReference type="GO" id="GO:0030686">
    <property type="term" value="C:90S preribosome"/>
    <property type="evidence" value="ECO:0007669"/>
    <property type="project" value="TreeGrafter"/>
</dbReference>
<evidence type="ECO:0000256" key="1">
    <source>
        <dbReference type="SAM" id="Coils"/>
    </source>
</evidence>
<feature type="compositionally biased region" description="Basic residues" evidence="2">
    <location>
        <begin position="505"/>
        <end position="515"/>
    </location>
</feature>
<evidence type="ECO:0000313" key="3">
    <source>
        <dbReference type="EMBL" id="KAG7175064.1"/>
    </source>
</evidence>
<evidence type="ECO:0000313" key="4">
    <source>
        <dbReference type="Proteomes" id="UP000747542"/>
    </source>
</evidence>
<feature type="compositionally biased region" description="Basic and acidic residues" evidence="2">
    <location>
        <begin position="563"/>
        <end position="576"/>
    </location>
</feature>
<keyword evidence="4" id="KW-1185">Reference proteome</keyword>
<feature type="compositionally biased region" description="Gly residues" evidence="2">
    <location>
        <begin position="635"/>
        <end position="646"/>
    </location>
</feature>
<protein>
    <submittedName>
        <fullName evidence="3">Serum response factor-binding protein 1-like</fullName>
    </submittedName>
</protein>
<feature type="compositionally biased region" description="Polar residues" evidence="2">
    <location>
        <begin position="260"/>
        <end position="269"/>
    </location>
</feature>
<feature type="compositionally biased region" description="Basic and acidic residues" evidence="2">
    <location>
        <begin position="583"/>
        <end position="634"/>
    </location>
</feature>
<comment type="caution">
    <text evidence="3">The sequence shown here is derived from an EMBL/GenBank/DDBJ whole genome shotgun (WGS) entry which is preliminary data.</text>
</comment>
<keyword evidence="1" id="KW-0175">Coiled coil</keyword>
<name>A0A8J5TGY4_HOMAM</name>
<dbReference type="GO" id="GO:0030490">
    <property type="term" value="P:maturation of SSU-rRNA"/>
    <property type="evidence" value="ECO:0007669"/>
    <property type="project" value="TreeGrafter"/>
</dbReference>
<feature type="compositionally biased region" description="Basic and acidic residues" evidence="2">
    <location>
        <begin position="272"/>
        <end position="283"/>
    </location>
</feature>
<proteinExistence type="predicted"/>
<organism evidence="3 4">
    <name type="scientific">Homarus americanus</name>
    <name type="common">American lobster</name>
    <dbReference type="NCBI Taxonomy" id="6706"/>
    <lineage>
        <taxon>Eukaryota</taxon>
        <taxon>Metazoa</taxon>
        <taxon>Ecdysozoa</taxon>
        <taxon>Arthropoda</taxon>
        <taxon>Crustacea</taxon>
        <taxon>Multicrustacea</taxon>
        <taxon>Malacostraca</taxon>
        <taxon>Eumalacostraca</taxon>
        <taxon>Eucarida</taxon>
        <taxon>Decapoda</taxon>
        <taxon>Pleocyemata</taxon>
        <taxon>Astacidea</taxon>
        <taxon>Nephropoidea</taxon>
        <taxon>Nephropidae</taxon>
        <taxon>Homarus</taxon>
    </lineage>
</organism>
<feature type="compositionally biased region" description="Acidic residues" evidence="2">
    <location>
        <begin position="288"/>
        <end position="301"/>
    </location>
</feature>
<feature type="compositionally biased region" description="Acidic residues" evidence="2">
    <location>
        <begin position="530"/>
        <end position="550"/>
    </location>
</feature>
<reference evidence="3" key="1">
    <citation type="journal article" date="2021" name="Sci. Adv.">
        <title>The American lobster genome reveals insights on longevity, neural, and immune adaptations.</title>
        <authorList>
            <person name="Polinski J.M."/>
            <person name="Zimin A.V."/>
            <person name="Clark K.F."/>
            <person name="Kohn A.B."/>
            <person name="Sadowski N."/>
            <person name="Timp W."/>
            <person name="Ptitsyn A."/>
            <person name="Khanna P."/>
            <person name="Romanova D.Y."/>
            <person name="Williams P."/>
            <person name="Greenwood S.J."/>
            <person name="Moroz L.L."/>
            <person name="Walt D.R."/>
            <person name="Bodnar A.G."/>
        </authorList>
    </citation>
    <scope>NUCLEOTIDE SEQUENCE</scope>
    <source>
        <strain evidence="3">GMGI-L3</strain>
    </source>
</reference>
<gene>
    <name evidence="3" type="primary">srfbp1-L</name>
    <name evidence="3" type="ORF">Hamer_G015284</name>
</gene>
<sequence>MQIKVMSPRPRHVEESVLFHAAEPSQYLACAMDDQGSSTLTKLILNNFIVQKRPLARQGKDHVIKKLIRQAKKLREKKTEDDKQKEKFQHKAERLVEEVMALKPMRPDDVIKFVLLNKKSFSSVCKNPKAKMEERALCRLAEHKGISTAISKLREQYPNWNEEVPLIIKGLGILHREKKLKKLKMKGQLERYLEKERQSLQRLQELTDIDIDPRILQGVDPAGKTGGKKKASSRSRKRKREMNLNLKSEDEGVIKRKGVTKTNKIQKTNQGKKKDIRDSRSDLGESMGDMEDGTGDNDESVSVEMKRQIRTESTLDDSDQCNEEESDDEEKEPALGGDSSGGEDETSDFVVGASGKKLKEEKGNDSDSNEESISEGEESEHANSDSDCSEEEMRKVSMKKKLINAKYPTVKKIPKTSGTAEVKRLDLTNMTGTIDKKIQKPSRTSEVKQLDLTNMTGTIDKKTQKPSRTSEVKQLDLTNINGIIEGSEAQAMSDSEDEENLFSKTKPKNVKKKKRSDFFLGSGRGGDGGESAEGDWGSEGEGDEESEDSGIIDTSKFFKKNLFRKDDGTRDTERGRGGSRGWGSDRSRRGGFGDKRGSFGDKRGGFGDKRGGFGDRSEDSEYRRGGFRDKRGGFGDRSGGFGVKRGGFGDRRGGFGDKRGSFGDRRGGFRDRSEDSEDRKGGPGDKGEDSGDSRGGHGDRRGGRGDRRGSFGDRRGGRGGSFTQFPWKGNPNMIPLASKDDGPAAPLTGGTSSTDNMQNIHPSWQAKLRQSSSITQFQGGHIVFNEDD</sequence>
<feature type="coiled-coil region" evidence="1">
    <location>
        <begin position="64"/>
        <end position="91"/>
    </location>
</feature>
<dbReference type="PANTHER" id="PTHR23325:SF1">
    <property type="entry name" value="SERUM RESPONSE FACTOR-BINDING PROTEIN 1"/>
    <property type="match status" value="1"/>
</dbReference>
<feature type="compositionally biased region" description="Basic and acidic residues" evidence="2">
    <location>
        <begin position="647"/>
        <end position="716"/>
    </location>
</feature>
<accession>A0A8J5TGY4</accession>
<dbReference type="PANTHER" id="PTHR23325">
    <property type="entry name" value="SERUM RESPONSE FACTOR-BINDING"/>
    <property type="match status" value="1"/>
</dbReference>
<feature type="compositionally biased region" description="Acidic residues" evidence="2">
    <location>
        <begin position="314"/>
        <end position="331"/>
    </location>
</feature>
<feature type="region of interest" description="Disordered" evidence="2">
    <location>
        <begin position="484"/>
        <end position="759"/>
    </location>
</feature>
<feature type="compositionally biased region" description="Polar residues" evidence="2">
    <location>
        <begin position="749"/>
        <end position="759"/>
    </location>
</feature>
<feature type="compositionally biased region" description="Acidic residues" evidence="2">
    <location>
        <begin position="367"/>
        <end position="378"/>
    </location>
</feature>
<feature type="compositionally biased region" description="Basic and acidic residues" evidence="2">
    <location>
        <begin position="459"/>
        <end position="471"/>
    </location>
</feature>
<dbReference type="AlphaFoldDB" id="A0A8J5TGY4"/>
<feature type="region of interest" description="Disordered" evidence="2">
    <location>
        <begin position="452"/>
        <end position="471"/>
    </location>
</feature>
<evidence type="ECO:0000256" key="2">
    <source>
        <dbReference type="SAM" id="MobiDB-lite"/>
    </source>
</evidence>
<dbReference type="EMBL" id="JAHLQT010006356">
    <property type="protein sequence ID" value="KAG7175064.1"/>
    <property type="molecule type" value="Genomic_DNA"/>
</dbReference>
<dbReference type="InterPro" id="IPR037393">
    <property type="entry name" value="Bud22/SRFB1"/>
</dbReference>